<evidence type="ECO:0000313" key="9">
    <source>
        <dbReference type="Proteomes" id="UP000289340"/>
    </source>
</evidence>
<evidence type="ECO:0000313" key="8">
    <source>
        <dbReference type="EMBL" id="RZC02057.1"/>
    </source>
</evidence>
<proteinExistence type="predicted"/>
<keyword evidence="4 6" id="KW-0472">Membrane</keyword>
<dbReference type="Pfam" id="PF03168">
    <property type="entry name" value="LEA_2"/>
    <property type="match status" value="1"/>
</dbReference>
<evidence type="ECO:0000259" key="7">
    <source>
        <dbReference type="Pfam" id="PF03168"/>
    </source>
</evidence>
<protein>
    <recommendedName>
        <fullName evidence="7">Late embryogenesis abundant protein LEA-2 subgroup domain-containing protein</fullName>
    </recommendedName>
</protein>
<dbReference type="PANTHER" id="PTHR31234">
    <property type="entry name" value="LATE EMBRYOGENESIS ABUNDANT (LEA) HYDROXYPROLINE-RICH GLYCOPROTEIN FAMILY"/>
    <property type="match status" value="1"/>
</dbReference>
<feature type="domain" description="Late embryogenesis abundant protein LEA-2 subgroup" evidence="7">
    <location>
        <begin position="144"/>
        <end position="240"/>
    </location>
</feature>
<keyword evidence="9" id="KW-1185">Reference proteome</keyword>
<feature type="compositionally biased region" description="Basic and acidic residues" evidence="5">
    <location>
        <begin position="1"/>
        <end position="12"/>
    </location>
</feature>
<dbReference type="InterPro" id="IPR044839">
    <property type="entry name" value="NDR1-like"/>
</dbReference>
<organism evidence="8 9">
    <name type="scientific">Glycine soja</name>
    <name type="common">Wild soybean</name>
    <dbReference type="NCBI Taxonomy" id="3848"/>
    <lineage>
        <taxon>Eukaryota</taxon>
        <taxon>Viridiplantae</taxon>
        <taxon>Streptophyta</taxon>
        <taxon>Embryophyta</taxon>
        <taxon>Tracheophyta</taxon>
        <taxon>Spermatophyta</taxon>
        <taxon>Magnoliopsida</taxon>
        <taxon>eudicotyledons</taxon>
        <taxon>Gunneridae</taxon>
        <taxon>Pentapetalae</taxon>
        <taxon>rosids</taxon>
        <taxon>fabids</taxon>
        <taxon>Fabales</taxon>
        <taxon>Fabaceae</taxon>
        <taxon>Papilionoideae</taxon>
        <taxon>50 kb inversion clade</taxon>
        <taxon>NPAAA clade</taxon>
        <taxon>indigoferoid/millettioid clade</taxon>
        <taxon>Phaseoleae</taxon>
        <taxon>Glycine</taxon>
        <taxon>Glycine subgen. Soja</taxon>
    </lineage>
</organism>
<dbReference type="FunFam" id="2.60.40.1820:FF:000005">
    <property type="entry name" value="Expressed protein"/>
    <property type="match status" value="1"/>
</dbReference>
<keyword evidence="2 6" id="KW-0812">Transmembrane</keyword>
<evidence type="ECO:0000256" key="4">
    <source>
        <dbReference type="ARBA" id="ARBA00023136"/>
    </source>
</evidence>
<dbReference type="Proteomes" id="UP000289340">
    <property type="component" value="Chromosome 7"/>
</dbReference>
<evidence type="ECO:0000256" key="5">
    <source>
        <dbReference type="SAM" id="MobiDB-lite"/>
    </source>
</evidence>
<name>A0A445JU88_GLYSO</name>
<dbReference type="EMBL" id="QZWG01000007">
    <property type="protein sequence ID" value="RZC02057.1"/>
    <property type="molecule type" value="Genomic_DNA"/>
</dbReference>
<dbReference type="InterPro" id="IPR004864">
    <property type="entry name" value="LEA_2"/>
</dbReference>
<feature type="compositionally biased region" description="Pro residues" evidence="5">
    <location>
        <begin position="48"/>
        <end position="63"/>
    </location>
</feature>
<feature type="non-terminal residue" evidence="8">
    <location>
        <position position="1"/>
    </location>
</feature>
<evidence type="ECO:0000256" key="6">
    <source>
        <dbReference type="SAM" id="Phobius"/>
    </source>
</evidence>
<gene>
    <name evidence="8" type="ORF">D0Y65_017286</name>
</gene>
<dbReference type="Gene3D" id="2.60.40.1820">
    <property type="match status" value="1"/>
</dbReference>
<dbReference type="AlphaFoldDB" id="A0A445JU88"/>
<comment type="subcellular location">
    <subcellularLocation>
        <location evidence="1">Membrane</location>
        <topology evidence="1">Single-pass membrane protein</topology>
    </subcellularLocation>
</comment>
<reference evidence="8 9" key="1">
    <citation type="submission" date="2018-09" db="EMBL/GenBank/DDBJ databases">
        <title>A high-quality reference genome of wild soybean provides a powerful tool to mine soybean genomes.</title>
        <authorList>
            <person name="Xie M."/>
            <person name="Chung C.Y.L."/>
            <person name="Li M.-W."/>
            <person name="Wong F.-L."/>
            <person name="Chan T.-F."/>
            <person name="Lam H.-M."/>
        </authorList>
    </citation>
    <scope>NUCLEOTIDE SEQUENCE [LARGE SCALE GENOMIC DNA]</scope>
    <source>
        <strain evidence="9">cv. W05</strain>
        <tissue evidence="8">Hypocotyl of etiolated seedlings</tissue>
    </source>
</reference>
<comment type="caution">
    <text evidence="8">The sequence shown here is derived from an EMBL/GenBank/DDBJ whole genome shotgun (WGS) entry which is preliminary data.</text>
</comment>
<accession>A0A445JU88</accession>
<evidence type="ECO:0000256" key="1">
    <source>
        <dbReference type="ARBA" id="ARBA00004167"/>
    </source>
</evidence>
<dbReference type="SUPFAM" id="SSF117070">
    <property type="entry name" value="LEA14-like"/>
    <property type="match status" value="1"/>
</dbReference>
<dbReference type="GO" id="GO:0098542">
    <property type="term" value="P:defense response to other organism"/>
    <property type="evidence" value="ECO:0007669"/>
    <property type="project" value="InterPro"/>
</dbReference>
<evidence type="ECO:0000256" key="3">
    <source>
        <dbReference type="ARBA" id="ARBA00022989"/>
    </source>
</evidence>
<sequence>GQDGIHPVDFKDGGGAGNAESEVGTVQSSKMTGKDEFVSYSPLSSNPNPNPNPYSNPNPYYDPNPHPYPQNVVVLLPSYRLRSHRRRRRCILYSAALFLFLLIAGAAFLLYPSDPEIRLTRIRLNRIGIRTNPRPILDLSFSITVKVHNRDFFSLTYDTLAVSVGYRGRQLGFVTGGGGGRIRARGSSYVDATLTIDGFEVIYDAFYLLEDIAKGVIPFDTDTRVEGKLGLFFFTVPLKATVSCEVYVNINQQTIVRQDCYPKSLGDPLDQSAYIEAGDT</sequence>
<feature type="transmembrane region" description="Helical" evidence="6">
    <location>
        <begin position="90"/>
        <end position="111"/>
    </location>
</feature>
<dbReference type="GO" id="GO:0016020">
    <property type="term" value="C:membrane"/>
    <property type="evidence" value="ECO:0007669"/>
    <property type="project" value="UniProtKB-SubCell"/>
</dbReference>
<evidence type="ECO:0000256" key="2">
    <source>
        <dbReference type="ARBA" id="ARBA00022692"/>
    </source>
</evidence>
<dbReference type="PANTHER" id="PTHR31234:SF4">
    <property type="entry name" value="EXPRESSED PROTEIN"/>
    <property type="match status" value="1"/>
</dbReference>
<feature type="region of interest" description="Disordered" evidence="5">
    <location>
        <begin position="1"/>
        <end position="63"/>
    </location>
</feature>
<keyword evidence="3 6" id="KW-1133">Transmembrane helix</keyword>